<dbReference type="EMBL" id="NIVC01001911">
    <property type="protein sequence ID" value="PAA62673.1"/>
    <property type="molecule type" value="Genomic_DNA"/>
</dbReference>
<evidence type="ECO:0000313" key="2">
    <source>
        <dbReference type="EMBL" id="PAA62065.1"/>
    </source>
</evidence>
<feature type="signal peptide" evidence="1">
    <location>
        <begin position="1"/>
        <end position="25"/>
    </location>
</feature>
<reference evidence="2 4" key="1">
    <citation type="submission" date="2017-06" db="EMBL/GenBank/DDBJ databases">
        <title>A platform for efficient transgenesis in Macrostomum lignano, a flatworm model organism for stem cell research.</title>
        <authorList>
            <person name="Berezikov E."/>
        </authorList>
    </citation>
    <scope>NUCLEOTIDE SEQUENCE [LARGE SCALE GENOMIC DNA]</scope>
    <source>
        <strain evidence="2">DV1</strain>
        <tissue evidence="2">Whole organism</tissue>
    </source>
</reference>
<gene>
    <name evidence="3" type="ORF">BOX15_Mlig009388g1</name>
    <name evidence="2" type="ORF">BOX15_Mlig009388g2</name>
</gene>
<evidence type="ECO:0000313" key="4">
    <source>
        <dbReference type="Proteomes" id="UP000215902"/>
    </source>
</evidence>
<dbReference type="EMBL" id="NIVC01001978">
    <property type="protein sequence ID" value="PAA62065.1"/>
    <property type="molecule type" value="Genomic_DNA"/>
</dbReference>
<dbReference type="AlphaFoldDB" id="A0A267EKJ8"/>
<keyword evidence="4" id="KW-1185">Reference proteome</keyword>
<accession>A0A267EKJ8</accession>
<organism evidence="2 4">
    <name type="scientific">Macrostomum lignano</name>
    <dbReference type="NCBI Taxonomy" id="282301"/>
    <lineage>
        <taxon>Eukaryota</taxon>
        <taxon>Metazoa</taxon>
        <taxon>Spiralia</taxon>
        <taxon>Lophotrochozoa</taxon>
        <taxon>Platyhelminthes</taxon>
        <taxon>Rhabditophora</taxon>
        <taxon>Macrostomorpha</taxon>
        <taxon>Macrostomida</taxon>
        <taxon>Macrostomidae</taxon>
        <taxon>Macrostomum</taxon>
    </lineage>
</organism>
<comment type="caution">
    <text evidence="2">The sequence shown here is derived from an EMBL/GenBank/DDBJ whole genome shotgun (WGS) entry which is preliminary data.</text>
</comment>
<proteinExistence type="predicted"/>
<name>A0A267EKJ8_9PLAT</name>
<feature type="chain" id="PRO_5011916018" evidence="1">
    <location>
        <begin position="26"/>
        <end position="96"/>
    </location>
</feature>
<evidence type="ECO:0000313" key="3">
    <source>
        <dbReference type="EMBL" id="PAA62673.1"/>
    </source>
</evidence>
<dbReference type="Proteomes" id="UP000215902">
    <property type="component" value="Unassembled WGS sequence"/>
</dbReference>
<protein>
    <submittedName>
        <fullName evidence="2">Uncharacterized protein</fullName>
    </submittedName>
</protein>
<keyword evidence="1" id="KW-0732">Signal</keyword>
<sequence>MSSSQLFTSLCLLVTALMLANEVQGCPRPILRRVKNIRNPFKSPPPPPRKKLDISWPVNRPVKSKMASMKSINKDLKKMKKAREAAYFKRKQAGKL</sequence>
<evidence type="ECO:0000256" key="1">
    <source>
        <dbReference type="SAM" id="SignalP"/>
    </source>
</evidence>